<proteinExistence type="predicted"/>
<organism evidence="1 2">
    <name type="scientific">Penicillium atrosanguineum</name>
    <dbReference type="NCBI Taxonomy" id="1132637"/>
    <lineage>
        <taxon>Eukaryota</taxon>
        <taxon>Fungi</taxon>
        <taxon>Dikarya</taxon>
        <taxon>Ascomycota</taxon>
        <taxon>Pezizomycotina</taxon>
        <taxon>Eurotiomycetes</taxon>
        <taxon>Eurotiomycetidae</taxon>
        <taxon>Eurotiales</taxon>
        <taxon>Aspergillaceae</taxon>
        <taxon>Penicillium</taxon>
    </lineage>
</organism>
<dbReference type="OrthoDB" id="3469466at2759"/>
<dbReference type="EMBL" id="JAPZBO010000001">
    <property type="protein sequence ID" value="KAJ5330718.1"/>
    <property type="molecule type" value="Genomic_DNA"/>
</dbReference>
<evidence type="ECO:0000313" key="2">
    <source>
        <dbReference type="Proteomes" id="UP001147746"/>
    </source>
</evidence>
<dbReference type="Proteomes" id="UP001147746">
    <property type="component" value="Unassembled WGS sequence"/>
</dbReference>
<keyword evidence="2" id="KW-1185">Reference proteome</keyword>
<name>A0A9W9QE93_9EURO</name>
<sequence>MAFYFNPEYDVLKFSLRNASTDAGIHLLYDLKYTYDPHRVGVLNLAVDIDSLTVPSGRAREPTWVKFQNEGREHIKEILNNLQEVFFVQSVSVGRQMLGYMSENNTDILLNRSFPIMPTTSAFDRLPQDPRHIAEDLRQVHLGVDPRPMILNWYDILNEWGATPSKIYYKVLLTFSPPGQNFVSDHKSAEAWLQIDWSSVNG</sequence>
<evidence type="ECO:0000313" key="1">
    <source>
        <dbReference type="EMBL" id="KAJ5330718.1"/>
    </source>
</evidence>
<reference evidence="1" key="2">
    <citation type="journal article" date="2023" name="IMA Fungus">
        <title>Comparative genomic study of the Penicillium genus elucidates a diverse pangenome and 15 lateral gene transfer events.</title>
        <authorList>
            <person name="Petersen C."/>
            <person name="Sorensen T."/>
            <person name="Nielsen M.R."/>
            <person name="Sondergaard T.E."/>
            <person name="Sorensen J.L."/>
            <person name="Fitzpatrick D.A."/>
            <person name="Frisvad J.C."/>
            <person name="Nielsen K.L."/>
        </authorList>
    </citation>
    <scope>NUCLEOTIDE SEQUENCE</scope>
    <source>
        <strain evidence="1">IBT 21472</strain>
    </source>
</reference>
<gene>
    <name evidence="1" type="ORF">N7476_000501</name>
</gene>
<comment type="caution">
    <text evidence="1">The sequence shown here is derived from an EMBL/GenBank/DDBJ whole genome shotgun (WGS) entry which is preliminary data.</text>
</comment>
<dbReference type="AlphaFoldDB" id="A0A9W9QE93"/>
<protein>
    <submittedName>
        <fullName evidence="1">Uncharacterized protein</fullName>
    </submittedName>
</protein>
<reference evidence="1" key="1">
    <citation type="submission" date="2022-12" db="EMBL/GenBank/DDBJ databases">
        <authorList>
            <person name="Petersen C."/>
        </authorList>
    </citation>
    <scope>NUCLEOTIDE SEQUENCE</scope>
    <source>
        <strain evidence="1">IBT 21472</strain>
    </source>
</reference>
<accession>A0A9W9QE93</accession>